<evidence type="ECO:0000256" key="1">
    <source>
        <dbReference type="ARBA" id="ARBA00022722"/>
    </source>
</evidence>
<dbReference type="EMBL" id="BMIN01000001">
    <property type="protein sequence ID" value="GGC98647.1"/>
    <property type="molecule type" value="Genomic_DNA"/>
</dbReference>
<keyword evidence="6" id="KW-0234">DNA repair</keyword>
<evidence type="ECO:0000313" key="8">
    <source>
        <dbReference type="Proteomes" id="UP000642571"/>
    </source>
</evidence>
<dbReference type="PANTHER" id="PTHR31290">
    <property type="entry name" value="UV-DAMAGE ENDONUCLEASE"/>
    <property type="match status" value="1"/>
</dbReference>
<dbReference type="Pfam" id="PF03851">
    <property type="entry name" value="UvdE"/>
    <property type="match status" value="1"/>
</dbReference>
<evidence type="ECO:0000256" key="6">
    <source>
        <dbReference type="ARBA" id="ARBA00023204"/>
    </source>
</evidence>
<organism evidence="7 8">
    <name type="scientific">Pontibacillus salipaludis</name>
    <dbReference type="NCBI Taxonomy" id="1697394"/>
    <lineage>
        <taxon>Bacteria</taxon>
        <taxon>Bacillati</taxon>
        <taxon>Bacillota</taxon>
        <taxon>Bacilli</taxon>
        <taxon>Bacillales</taxon>
        <taxon>Bacillaceae</taxon>
        <taxon>Pontibacillus</taxon>
    </lineage>
</organism>
<dbReference type="PANTHER" id="PTHR31290:SF5">
    <property type="entry name" value="UV-DAMAGE ENDONUCLEASE"/>
    <property type="match status" value="1"/>
</dbReference>
<keyword evidence="3" id="KW-0227">DNA damage</keyword>
<dbReference type="NCBIfam" id="TIGR00629">
    <property type="entry name" value="uvde"/>
    <property type="match status" value="1"/>
</dbReference>
<dbReference type="Proteomes" id="UP000642571">
    <property type="component" value="Unassembled WGS sequence"/>
</dbReference>
<dbReference type="InterPro" id="IPR004601">
    <property type="entry name" value="UvdE"/>
</dbReference>
<dbReference type="SUPFAM" id="SSF51658">
    <property type="entry name" value="Xylose isomerase-like"/>
    <property type="match status" value="1"/>
</dbReference>
<evidence type="ECO:0000256" key="4">
    <source>
        <dbReference type="ARBA" id="ARBA00022769"/>
    </source>
</evidence>
<keyword evidence="2 7" id="KW-0255">Endonuclease</keyword>
<evidence type="ECO:0000256" key="5">
    <source>
        <dbReference type="ARBA" id="ARBA00022801"/>
    </source>
</evidence>
<dbReference type="Gene3D" id="3.20.20.150">
    <property type="entry name" value="Divalent-metal-dependent TIM barrel enzymes"/>
    <property type="match status" value="1"/>
</dbReference>
<dbReference type="InterPro" id="IPR036237">
    <property type="entry name" value="Xyl_isomerase-like_sf"/>
</dbReference>
<gene>
    <name evidence="7" type="primary">uvsE</name>
    <name evidence="7" type="ORF">GCM10011389_02260</name>
</gene>
<evidence type="ECO:0000256" key="2">
    <source>
        <dbReference type="ARBA" id="ARBA00022759"/>
    </source>
</evidence>
<reference evidence="8" key="1">
    <citation type="journal article" date="2019" name="Int. J. Syst. Evol. Microbiol.">
        <title>The Global Catalogue of Microorganisms (GCM) 10K type strain sequencing project: providing services to taxonomists for standard genome sequencing and annotation.</title>
        <authorList>
            <consortium name="The Broad Institute Genomics Platform"/>
            <consortium name="The Broad Institute Genome Sequencing Center for Infectious Disease"/>
            <person name="Wu L."/>
            <person name="Ma J."/>
        </authorList>
    </citation>
    <scope>NUCLEOTIDE SEQUENCE [LARGE SCALE GENOMIC DNA]</scope>
    <source>
        <strain evidence="8">CGMCC 1.15353</strain>
    </source>
</reference>
<dbReference type="GO" id="GO:0004519">
    <property type="term" value="F:endonuclease activity"/>
    <property type="evidence" value="ECO:0007669"/>
    <property type="project" value="UniProtKB-KW"/>
</dbReference>
<evidence type="ECO:0000313" key="7">
    <source>
        <dbReference type="EMBL" id="GGC98647.1"/>
    </source>
</evidence>
<dbReference type="RefSeq" id="WP_188650099.1">
    <property type="nucleotide sequence ID" value="NZ_BMIN01000001.1"/>
</dbReference>
<sequence>MTQFRLGYVAMSVHVQNASPSQTMTFKQFSSLNDRQAAIRKLERIAQSNLSNTLRLLKHSVASGVTFFRLSSRLVPLATHENLSDWNYIQPIKDDLQAIGTYAKEKEMRIDFHPDHFVVLNSPDKDTFKFSLQVLKYHYRLLHGMGIDPTHRCVLHLGGAYQNKEKALEHFIENWAYVPSGIQKMVMIENDDKVFTMEDCLYVCEKLNIPFIFDLHHHMANHNASDWTLHWDRVVATWEHSPLPLKMHISSPKSPEDFKSHADLIDYEMFKSFLQHVAGTVQKVDCMIEAKLKDEALFTLSHQLHEDSSITMETPSLFTLKGY</sequence>
<keyword evidence="8" id="KW-1185">Reference proteome</keyword>
<keyword evidence="1" id="KW-0540">Nuclease</keyword>
<protein>
    <submittedName>
        <fullName evidence="7">UV damage endonuclease UvsE</fullName>
    </submittedName>
</protein>
<proteinExistence type="predicted"/>
<keyword evidence="5" id="KW-0378">Hydrolase</keyword>
<accession>A0ABQ1PK72</accession>
<comment type="caution">
    <text evidence="7">The sequence shown here is derived from an EMBL/GenBank/DDBJ whole genome shotgun (WGS) entry which is preliminary data.</text>
</comment>
<name>A0ABQ1PK72_9BACI</name>
<evidence type="ECO:0000256" key="3">
    <source>
        <dbReference type="ARBA" id="ARBA00022763"/>
    </source>
</evidence>
<keyword evidence="4" id="KW-0228">DNA excision</keyword>